<reference evidence="3" key="1">
    <citation type="journal article" date="2019" name="Int. J. Syst. Evol. Microbiol.">
        <title>The Global Catalogue of Microorganisms (GCM) 10K type strain sequencing project: providing services to taxonomists for standard genome sequencing and annotation.</title>
        <authorList>
            <consortium name="The Broad Institute Genomics Platform"/>
            <consortium name="The Broad Institute Genome Sequencing Center for Infectious Disease"/>
            <person name="Wu L."/>
            <person name="Ma J."/>
        </authorList>
    </citation>
    <scope>NUCLEOTIDE SEQUENCE [LARGE SCALE GENOMIC DNA]</scope>
    <source>
        <strain evidence="3">JCM 17738</strain>
    </source>
</reference>
<evidence type="ECO:0000313" key="2">
    <source>
        <dbReference type="EMBL" id="GAA4394731.1"/>
    </source>
</evidence>
<name>A0ABP8JQN0_9MICO</name>
<comment type="caution">
    <text evidence="2">The sequence shown here is derived from an EMBL/GenBank/DDBJ whole genome shotgun (WGS) entry which is preliminary data.</text>
</comment>
<dbReference type="Gene3D" id="3.40.1000.70">
    <property type="entry name" value="PknH-like extracellular domain"/>
    <property type="match status" value="1"/>
</dbReference>
<dbReference type="RefSeq" id="WP_159902159.1">
    <property type="nucleotide sequence ID" value="NZ_BAABFX010000025.1"/>
</dbReference>
<dbReference type="EMBL" id="BAABFX010000025">
    <property type="protein sequence ID" value="GAA4394731.1"/>
    <property type="molecule type" value="Genomic_DNA"/>
</dbReference>
<evidence type="ECO:0008006" key="4">
    <source>
        <dbReference type="Google" id="ProtNLM"/>
    </source>
</evidence>
<evidence type="ECO:0000256" key="1">
    <source>
        <dbReference type="SAM" id="MobiDB-lite"/>
    </source>
</evidence>
<sequence>MLAALAVAGVLLMTACGDDVVSTPQSSVTGAPGSGTASATPGTRGSDADLEARAKAHFIPLAALGEGWRESQPPPAGFGLTVCGVDIEPEQPAGSARQRFARSGVGPFVAQYVQAHRQGLAAEVVTALQAALPTCTSFETRGESPTSPVTRFTIEKVAFADVPDDAVVWRMTSQGERPVTQDVALVADGEFLIGVVSYRAGDAPDPATITTAVAAVPTRG</sequence>
<proteinExistence type="predicted"/>
<feature type="region of interest" description="Disordered" evidence="1">
    <location>
        <begin position="22"/>
        <end position="47"/>
    </location>
</feature>
<protein>
    <recommendedName>
        <fullName evidence="4">PknH-like extracellular domain-containing protein</fullName>
    </recommendedName>
</protein>
<dbReference type="InterPro" id="IPR038232">
    <property type="entry name" value="PknH-like_Extracell_sf"/>
</dbReference>
<evidence type="ECO:0000313" key="3">
    <source>
        <dbReference type="Proteomes" id="UP001500390"/>
    </source>
</evidence>
<dbReference type="Proteomes" id="UP001500390">
    <property type="component" value="Unassembled WGS sequence"/>
</dbReference>
<gene>
    <name evidence="2" type="ORF">GCM10023153_16080</name>
</gene>
<feature type="compositionally biased region" description="Polar residues" evidence="1">
    <location>
        <begin position="22"/>
        <end position="43"/>
    </location>
</feature>
<organism evidence="2 3">
    <name type="scientific">Ornithinibacter aureus</name>
    <dbReference type="NCBI Taxonomy" id="622664"/>
    <lineage>
        <taxon>Bacteria</taxon>
        <taxon>Bacillati</taxon>
        <taxon>Actinomycetota</taxon>
        <taxon>Actinomycetes</taxon>
        <taxon>Micrococcales</taxon>
        <taxon>Intrasporangiaceae</taxon>
        <taxon>Ornithinibacter</taxon>
    </lineage>
</organism>
<keyword evidence="3" id="KW-1185">Reference proteome</keyword>
<accession>A0ABP8JQN0</accession>